<dbReference type="RefSeq" id="WP_218443887.1">
    <property type="nucleotide sequence ID" value="NZ_JAGSPA010000001.1"/>
</dbReference>
<keyword evidence="3" id="KW-0460">Magnesium</keyword>
<dbReference type="InterPro" id="IPR050582">
    <property type="entry name" value="HAD-like_SerB"/>
</dbReference>
<dbReference type="NCBIfam" id="TIGR01488">
    <property type="entry name" value="HAD-SF-IB"/>
    <property type="match status" value="1"/>
</dbReference>
<dbReference type="EMBL" id="JAGSPA010000001">
    <property type="protein sequence ID" value="MBV7255547.1"/>
    <property type="molecule type" value="Genomic_DNA"/>
</dbReference>
<protein>
    <submittedName>
        <fullName evidence="4">HAD-IB family hydrolase</fullName>
    </submittedName>
</protein>
<dbReference type="Pfam" id="PF12710">
    <property type="entry name" value="HAD"/>
    <property type="match status" value="1"/>
</dbReference>
<evidence type="ECO:0000313" key="5">
    <source>
        <dbReference type="Proteomes" id="UP000722336"/>
    </source>
</evidence>
<evidence type="ECO:0000256" key="3">
    <source>
        <dbReference type="ARBA" id="ARBA00022842"/>
    </source>
</evidence>
<reference evidence="4 5" key="1">
    <citation type="submission" date="2021-04" db="EMBL/GenBank/DDBJ databases">
        <authorList>
            <person name="Pira H."/>
            <person name="Risdian C."/>
            <person name="Wink J."/>
        </authorList>
    </citation>
    <scope>NUCLEOTIDE SEQUENCE [LARGE SCALE GENOMIC DNA]</scope>
    <source>
        <strain evidence="4 5">WHA3</strain>
    </source>
</reference>
<dbReference type="PANTHER" id="PTHR43344">
    <property type="entry name" value="PHOSPHOSERINE PHOSPHATASE"/>
    <property type="match status" value="1"/>
</dbReference>
<evidence type="ECO:0000256" key="2">
    <source>
        <dbReference type="ARBA" id="ARBA00022801"/>
    </source>
</evidence>
<keyword evidence="1" id="KW-0479">Metal-binding</keyword>
<dbReference type="GO" id="GO:0016787">
    <property type="term" value="F:hydrolase activity"/>
    <property type="evidence" value="ECO:0007669"/>
    <property type="project" value="UniProtKB-KW"/>
</dbReference>
<gene>
    <name evidence="4" type="ORF">KCG44_01975</name>
</gene>
<dbReference type="InterPro" id="IPR006385">
    <property type="entry name" value="HAD_hydro_SerB1"/>
</dbReference>
<sequence>MQQISIFDMDRTITRTGTYSAWLRHWTQARAKWRYMLLPLSALAGAGYILRLVSRSRLKEINHRLLMGGRTNADAAASEARAFARGLVPAGCFEEAIARVKAEQAEGRRVILATASYAFYAREIAALVGIAEVVGTRVVREQNGDIRAKIRGRNCYDAEKLAMVEQYLADDGIDRADIHVRMFSDHHSDAPIMDWADEAFAVNGDRKMARMARARGWRHLHWR</sequence>
<proteinExistence type="predicted"/>
<dbReference type="PANTHER" id="PTHR43344:SF13">
    <property type="entry name" value="PHOSPHATASE RV3661-RELATED"/>
    <property type="match status" value="1"/>
</dbReference>
<name>A0ABS6SAV6_9SPHN</name>
<dbReference type="NCBIfam" id="TIGR01490">
    <property type="entry name" value="HAD-SF-IB-hyp1"/>
    <property type="match status" value="1"/>
</dbReference>
<organism evidence="4 5">
    <name type="scientific">Pacificimonas pallii</name>
    <dbReference type="NCBI Taxonomy" id="2827236"/>
    <lineage>
        <taxon>Bacteria</taxon>
        <taxon>Pseudomonadati</taxon>
        <taxon>Pseudomonadota</taxon>
        <taxon>Alphaproteobacteria</taxon>
        <taxon>Sphingomonadales</taxon>
        <taxon>Sphingosinicellaceae</taxon>
        <taxon>Pacificimonas</taxon>
    </lineage>
</organism>
<evidence type="ECO:0000313" key="4">
    <source>
        <dbReference type="EMBL" id="MBV7255547.1"/>
    </source>
</evidence>
<accession>A0ABS6SAV6</accession>
<dbReference type="Proteomes" id="UP000722336">
    <property type="component" value="Unassembled WGS sequence"/>
</dbReference>
<keyword evidence="5" id="KW-1185">Reference proteome</keyword>
<evidence type="ECO:0000256" key="1">
    <source>
        <dbReference type="ARBA" id="ARBA00022723"/>
    </source>
</evidence>
<comment type="caution">
    <text evidence="4">The sequence shown here is derived from an EMBL/GenBank/DDBJ whole genome shotgun (WGS) entry which is preliminary data.</text>
</comment>
<keyword evidence="2 4" id="KW-0378">Hydrolase</keyword>